<evidence type="ECO:0000313" key="3">
    <source>
        <dbReference type="Proteomes" id="UP000054337"/>
    </source>
</evidence>
<evidence type="ECO:0000313" key="2">
    <source>
        <dbReference type="EMBL" id="EUN30539.1"/>
    </source>
</evidence>
<reference evidence="2 3" key="1">
    <citation type="journal article" date="2013" name="PLoS Genet.">
        <title>Comparative genome structure, secondary metabolite, and effector coding capacity across Cochliobolus pathogens.</title>
        <authorList>
            <person name="Condon B.J."/>
            <person name="Leng Y."/>
            <person name="Wu D."/>
            <person name="Bushley K.E."/>
            <person name="Ohm R.A."/>
            <person name="Otillar R."/>
            <person name="Martin J."/>
            <person name="Schackwitz W."/>
            <person name="Grimwood J."/>
            <person name="MohdZainudin N."/>
            <person name="Xue C."/>
            <person name="Wang R."/>
            <person name="Manning V.A."/>
            <person name="Dhillon B."/>
            <person name="Tu Z.J."/>
            <person name="Steffenson B.J."/>
            <person name="Salamov A."/>
            <person name="Sun H."/>
            <person name="Lowry S."/>
            <person name="LaButti K."/>
            <person name="Han J."/>
            <person name="Copeland A."/>
            <person name="Lindquist E."/>
            <person name="Barry K."/>
            <person name="Schmutz J."/>
            <person name="Baker S.E."/>
            <person name="Ciuffetti L.M."/>
            <person name="Grigoriev I.V."/>
            <person name="Zhong S."/>
            <person name="Turgeon B.G."/>
        </authorList>
    </citation>
    <scope>NUCLEOTIDE SEQUENCE [LARGE SCALE GENOMIC DNA]</scope>
    <source>
        <strain evidence="2 3">FI3</strain>
    </source>
</reference>
<proteinExistence type="inferred from homology"/>
<dbReference type="PANTHER" id="PTHR40260:SF2">
    <property type="entry name" value="BLR8190 PROTEIN"/>
    <property type="match status" value="1"/>
</dbReference>
<dbReference type="PANTHER" id="PTHR40260">
    <property type="entry name" value="BLR8190 PROTEIN"/>
    <property type="match status" value="1"/>
</dbReference>
<dbReference type="OrthoDB" id="4892971at2759"/>
<sequence>MAPATVLVLYPKTPTSTFNADYYLSTHMPLASKHWTKHGLKGYKVTELNADSPYAFVSVLEWESYEGFQAAIKDAGTKEIMEDVPNFSNEKAILVHGPVIATS</sequence>
<accession>W7EUB5</accession>
<dbReference type="NCBIfam" id="TIGR02118">
    <property type="entry name" value="EthD family reductase"/>
    <property type="match status" value="1"/>
</dbReference>
<keyword evidence="3" id="KW-1185">Reference proteome</keyword>
<evidence type="ECO:0000256" key="1">
    <source>
        <dbReference type="ARBA" id="ARBA00005986"/>
    </source>
</evidence>
<dbReference type="InterPro" id="IPR009799">
    <property type="entry name" value="EthD_dom"/>
</dbReference>
<dbReference type="Gene3D" id="3.30.70.100">
    <property type="match status" value="1"/>
</dbReference>
<evidence type="ECO:0008006" key="4">
    <source>
        <dbReference type="Google" id="ProtNLM"/>
    </source>
</evidence>
<name>W7EUB5_BIPV3</name>
<organism evidence="2 3">
    <name type="scientific">Bipolaris victoriae (strain FI3)</name>
    <name type="common">Victoria blight of oats agent</name>
    <name type="synonym">Cochliobolus victoriae</name>
    <dbReference type="NCBI Taxonomy" id="930091"/>
    <lineage>
        <taxon>Eukaryota</taxon>
        <taxon>Fungi</taxon>
        <taxon>Dikarya</taxon>
        <taxon>Ascomycota</taxon>
        <taxon>Pezizomycotina</taxon>
        <taxon>Dothideomycetes</taxon>
        <taxon>Pleosporomycetidae</taxon>
        <taxon>Pleosporales</taxon>
        <taxon>Pleosporineae</taxon>
        <taxon>Pleosporaceae</taxon>
        <taxon>Bipolaris</taxon>
    </lineage>
</organism>
<dbReference type="HOGENOM" id="CLU_115019_1_2_1"/>
<comment type="similarity">
    <text evidence="1">Belongs to the tpcK family.</text>
</comment>
<dbReference type="GO" id="GO:0016491">
    <property type="term" value="F:oxidoreductase activity"/>
    <property type="evidence" value="ECO:0007669"/>
    <property type="project" value="InterPro"/>
</dbReference>
<dbReference type="AlphaFoldDB" id="W7EUB5"/>
<dbReference type="GeneID" id="26253175"/>
<gene>
    <name evidence="2" type="ORF">COCVIDRAFT_23798</name>
</gene>
<protein>
    <recommendedName>
        <fullName evidence="4">EthD domain-containing protein</fullName>
    </recommendedName>
</protein>
<dbReference type="Proteomes" id="UP000054337">
    <property type="component" value="Unassembled WGS sequence"/>
</dbReference>
<dbReference type="EMBL" id="KI968705">
    <property type="protein sequence ID" value="EUN30539.1"/>
    <property type="molecule type" value="Genomic_DNA"/>
</dbReference>
<dbReference type="SUPFAM" id="SSF54909">
    <property type="entry name" value="Dimeric alpha+beta barrel"/>
    <property type="match status" value="1"/>
</dbReference>
<dbReference type="InterPro" id="IPR011008">
    <property type="entry name" value="Dimeric_a/b-barrel"/>
</dbReference>
<dbReference type="RefSeq" id="XP_014560028.1">
    <property type="nucleotide sequence ID" value="XM_014704542.1"/>
</dbReference>